<dbReference type="EMBL" id="AUSU01009527">
    <property type="protein sequence ID" value="EPS58114.1"/>
    <property type="molecule type" value="Genomic_DNA"/>
</dbReference>
<dbReference type="GO" id="GO:0102965">
    <property type="term" value="F:alcohol-forming long-chain fatty acyl-CoA reductase activity"/>
    <property type="evidence" value="ECO:0007669"/>
    <property type="project" value="UniProtKB-EC"/>
</dbReference>
<name>S8BUR1_9LAMI</name>
<dbReference type="SUPFAM" id="SSF51735">
    <property type="entry name" value="NAD(P)-binding Rossmann-fold domains"/>
    <property type="match status" value="1"/>
</dbReference>
<proteinExistence type="inferred from homology"/>
<feature type="domain" description="Thioester reductase (TE)" evidence="2">
    <location>
        <begin position="17"/>
        <end position="128"/>
    </location>
</feature>
<dbReference type="Proteomes" id="UP000015453">
    <property type="component" value="Unassembled WGS sequence"/>
</dbReference>
<dbReference type="AlphaFoldDB" id="S8BUR1"/>
<dbReference type="EC" id="1.2.1.84" evidence="1"/>
<keyword evidence="1" id="KW-0521">NADP</keyword>
<dbReference type="OrthoDB" id="912256at2759"/>
<comment type="similarity">
    <text evidence="1">Belongs to the fatty acyl-CoA reductase family.</text>
</comment>
<keyword evidence="1" id="KW-0444">Lipid biosynthesis</keyword>
<evidence type="ECO:0000313" key="3">
    <source>
        <dbReference type="EMBL" id="EPS58114.1"/>
    </source>
</evidence>
<evidence type="ECO:0000313" key="4">
    <source>
        <dbReference type="Proteomes" id="UP000015453"/>
    </source>
</evidence>
<dbReference type="Gene3D" id="3.40.50.720">
    <property type="entry name" value="NAD(P)-binding Rossmann-like Domain"/>
    <property type="match status" value="1"/>
</dbReference>
<keyword evidence="1" id="KW-0560">Oxidoreductase</keyword>
<dbReference type="InterPro" id="IPR026055">
    <property type="entry name" value="FAR"/>
</dbReference>
<sequence>DEGIGILKFLKHKVFLVTGATGFLGKVLIEKILRASPEVYKIYILIKAPNRETAANRLQNEIINTQLFDKLKEIHGNSFQAFISEKLVPIVGNVCESNLGLDEDEAASMATEVDVIINSAANTSFDER</sequence>
<dbReference type="Pfam" id="PF07993">
    <property type="entry name" value="NAD_binding_4"/>
    <property type="match status" value="1"/>
</dbReference>
<dbReference type="GO" id="GO:0080019">
    <property type="term" value="F:alcohol-forming very long-chain fatty acyl-CoA reductase activity"/>
    <property type="evidence" value="ECO:0007669"/>
    <property type="project" value="InterPro"/>
</dbReference>
<dbReference type="GO" id="GO:0035336">
    <property type="term" value="P:long-chain fatty-acyl-CoA metabolic process"/>
    <property type="evidence" value="ECO:0007669"/>
    <property type="project" value="TreeGrafter"/>
</dbReference>
<comment type="caution">
    <text evidence="3">The sequence shown here is derived from an EMBL/GenBank/DDBJ whole genome shotgun (WGS) entry which is preliminary data.</text>
</comment>
<dbReference type="InterPro" id="IPR013120">
    <property type="entry name" value="FAR_NAD-bd"/>
</dbReference>
<evidence type="ECO:0000256" key="1">
    <source>
        <dbReference type="RuleBase" id="RU363097"/>
    </source>
</evidence>
<keyword evidence="4" id="KW-1185">Reference proteome</keyword>
<protein>
    <recommendedName>
        <fullName evidence="1">Fatty acyl-CoA reductase</fullName>
        <ecNumber evidence="1">1.2.1.84</ecNumber>
    </recommendedName>
</protein>
<comment type="catalytic activity">
    <reaction evidence="1">
        <text>a long-chain fatty acyl-CoA + 2 NADPH + 2 H(+) = a long-chain primary fatty alcohol + 2 NADP(+) + CoA</text>
        <dbReference type="Rhea" id="RHEA:52716"/>
        <dbReference type="ChEBI" id="CHEBI:15378"/>
        <dbReference type="ChEBI" id="CHEBI:57287"/>
        <dbReference type="ChEBI" id="CHEBI:57783"/>
        <dbReference type="ChEBI" id="CHEBI:58349"/>
        <dbReference type="ChEBI" id="CHEBI:77396"/>
        <dbReference type="ChEBI" id="CHEBI:83139"/>
        <dbReference type="EC" id="1.2.1.84"/>
    </reaction>
</comment>
<comment type="function">
    <text evidence="1">Catalyzes the reduction of fatty acyl-CoA to fatty alcohols.</text>
</comment>
<reference evidence="3 4" key="1">
    <citation type="journal article" date="2013" name="BMC Genomics">
        <title>The miniature genome of a carnivorous plant Genlisea aurea contains a low number of genes and short non-coding sequences.</title>
        <authorList>
            <person name="Leushkin E.V."/>
            <person name="Sutormin R.A."/>
            <person name="Nabieva E.R."/>
            <person name="Penin A.A."/>
            <person name="Kondrashov A.S."/>
            <person name="Logacheva M.D."/>
        </authorList>
    </citation>
    <scope>NUCLEOTIDE SEQUENCE [LARGE SCALE GENOMIC DNA]</scope>
</reference>
<keyword evidence="1" id="KW-0443">Lipid metabolism</keyword>
<gene>
    <name evidence="3" type="ORF">M569_16703</name>
</gene>
<dbReference type="InterPro" id="IPR036291">
    <property type="entry name" value="NAD(P)-bd_dom_sf"/>
</dbReference>
<dbReference type="GO" id="GO:0010345">
    <property type="term" value="P:suberin biosynthetic process"/>
    <property type="evidence" value="ECO:0007669"/>
    <property type="project" value="TreeGrafter"/>
</dbReference>
<dbReference type="PANTHER" id="PTHR11011:SF45">
    <property type="entry name" value="FATTY ACYL-COA REDUCTASE CG8306-RELATED"/>
    <property type="match status" value="1"/>
</dbReference>
<organism evidence="3 4">
    <name type="scientific">Genlisea aurea</name>
    <dbReference type="NCBI Taxonomy" id="192259"/>
    <lineage>
        <taxon>Eukaryota</taxon>
        <taxon>Viridiplantae</taxon>
        <taxon>Streptophyta</taxon>
        <taxon>Embryophyta</taxon>
        <taxon>Tracheophyta</taxon>
        <taxon>Spermatophyta</taxon>
        <taxon>Magnoliopsida</taxon>
        <taxon>eudicotyledons</taxon>
        <taxon>Gunneridae</taxon>
        <taxon>Pentapetalae</taxon>
        <taxon>asterids</taxon>
        <taxon>lamiids</taxon>
        <taxon>Lamiales</taxon>
        <taxon>Lentibulariaceae</taxon>
        <taxon>Genlisea</taxon>
    </lineage>
</organism>
<evidence type="ECO:0000259" key="2">
    <source>
        <dbReference type="Pfam" id="PF07993"/>
    </source>
</evidence>
<feature type="non-terminal residue" evidence="3">
    <location>
        <position position="1"/>
    </location>
</feature>
<dbReference type="PANTHER" id="PTHR11011">
    <property type="entry name" value="MALE STERILITY PROTEIN 2-RELATED"/>
    <property type="match status" value="1"/>
</dbReference>
<accession>S8BUR1</accession>